<accession>A0A3L6KSR1</accession>
<evidence type="ECO:0000256" key="2">
    <source>
        <dbReference type="ARBA" id="ARBA00022741"/>
    </source>
</evidence>
<dbReference type="FunFam" id="3.40.50.300:FF:002589">
    <property type="entry name" value="Putative AAA family ATPase"/>
    <property type="match status" value="1"/>
</dbReference>
<feature type="compositionally biased region" description="Acidic residues" evidence="4">
    <location>
        <begin position="453"/>
        <end position="464"/>
    </location>
</feature>
<keyword evidence="2" id="KW-0547">Nucleotide-binding</keyword>
<dbReference type="InterPro" id="IPR003593">
    <property type="entry name" value="AAA+_ATPase"/>
</dbReference>
<evidence type="ECO:0000259" key="5">
    <source>
        <dbReference type="SMART" id="SM00382"/>
    </source>
</evidence>
<protein>
    <submittedName>
        <fullName evidence="6">AAA ATPase</fullName>
    </submittedName>
</protein>
<dbReference type="CDD" id="cd19481">
    <property type="entry name" value="RecA-like_protease"/>
    <property type="match status" value="1"/>
</dbReference>
<dbReference type="GO" id="GO:0005524">
    <property type="term" value="F:ATP binding"/>
    <property type="evidence" value="ECO:0007669"/>
    <property type="project" value="UniProtKB-KW"/>
</dbReference>
<evidence type="ECO:0000313" key="6">
    <source>
        <dbReference type="EMBL" id="RHW67473.1"/>
    </source>
</evidence>
<feature type="region of interest" description="Disordered" evidence="4">
    <location>
        <begin position="418"/>
        <end position="529"/>
    </location>
</feature>
<evidence type="ECO:0000256" key="3">
    <source>
        <dbReference type="ARBA" id="ARBA00022840"/>
    </source>
</evidence>
<gene>
    <name evidence="6" type="ORF">DPX39_110111600</name>
</gene>
<dbReference type="SMART" id="SM00382">
    <property type="entry name" value="AAA"/>
    <property type="match status" value="2"/>
</dbReference>
<evidence type="ECO:0000313" key="7">
    <source>
        <dbReference type="Proteomes" id="UP000266743"/>
    </source>
</evidence>
<proteinExistence type="inferred from homology"/>
<dbReference type="PANTHER" id="PTHR23073">
    <property type="entry name" value="26S PROTEASOME REGULATORY SUBUNIT"/>
    <property type="match status" value="1"/>
</dbReference>
<feature type="region of interest" description="Disordered" evidence="4">
    <location>
        <begin position="73"/>
        <end position="119"/>
    </location>
</feature>
<dbReference type="InterPro" id="IPR027417">
    <property type="entry name" value="P-loop_NTPase"/>
</dbReference>
<comment type="caution">
    <text evidence="6">The sequence shown here is derived from an EMBL/GenBank/DDBJ whole genome shotgun (WGS) entry which is preliminary data.</text>
</comment>
<feature type="compositionally biased region" description="Polar residues" evidence="4">
    <location>
        <begin position="104"/>
        <end position="114"/>
    </location>
</feature>
<dbReference type="Proteomes" id="UP000266743">
    <property type="component" value="Chromosome 11"/>
</dbReference>
<dbReference type="Pfam" id="PF22977">
    <property type="entry name" value="WHD"/>
    <property type="match status" value="1"/>
</dbReference>
<feature type="compositionally biased region" description="Polar residues" evidence="4">
    <location>
        <begin position="468"/>
        <end position="477"/>
    </location>
</feature>
<feature type="compositionally biased region" description="Polar residues" evidence="4">
    <location>
        <begin position="513"/>
        <end position="528"/>
    </location>
</feature>
<name>A0A3L6KSR1_9TRYP</name>
<dbReference type="InterPro" id="IPR003959">
    <property type="entry name" value="ATPase_AAA_core"/>
</dbReference>
<feature type="domain" description="AAA+ ATPase" evidence="5">
    <location>
        <begin position="812"/>
        <end position="933"/>
    </location>
</feature>
<feature type="domain" description="AAA+ ATPase" evidence="5">
    <location>
        <begin position="1071"/>
        <end position="1196"/>
    </location>
</feature>
<feature type="region of interest" description="Disordered" evidence="4">
    <location>
        <begin position="1"/>
        <end position="21"/>
    </location>
</feature>
<dbReference type="InterPro" id="IPR054472">
    <property type="entry name" value="WHD"/>
</dbReference>
<comment type="similarity">
    <text evidence="1">Belongs to the AAA ATPase family.</text>
</comment>
<dbReference type="Pfam" id="PF00004">
    <property type="entry name" value="AAA"/>
    <property type="match status" value="1"/>
</dbReference>
<feature type="compositionally biased region" description="Polar residues" evidence="4">
    <location>
        <begin position="89"/>
        <end position="98"/>
    </location>
</feature>
<organism evidence="6 7">
    <name type="scientific">Trypanosoma brucei equiperdum</name>
    <dbReference type="NCBI Taxonomy" id="630700"/>
    <lineage>
        <taxon>Eukaryota</taxon>
        <taxon>Discoba</taxon>
        <taxon>Euglenozoa</taxon>
        <taxon>Kinetoplastea</taxon>
        <taxon>Metakinetoplastina</taxon>
        <taxon>Trypanosomatida</taxon>
        <taxon>Trypanosomatidae</taxon>
        <taxon>Trypanosoma</taxon>
    </lineage>
</organism>
<dbReference type="GO" id="GO:0016887">
    <property type="term" value="F:ATP hydrolysis activity"/>
    <property type="evidence" value="ECO:0007669"/>
    <property type="project" value="InterPro"/>
</dbReference>
<reference evidence="6 7" key="1">
    <citation type="submission" date="2018-09" db="EMBL/GenBank/DDBJ databases">
        <title>whole genome sequence of T. equiperdum IVM-t1 strain.</title>
        <authorList>
            <person name="Suganuma K."/>
        </authorList>
    </citation>
    <scope>NUCLEOTIDE SEQUENCE [LARGE SCALE GENOMIC DNA]</scope>
    <source>
        <strain evidence="6 7">IVM-t1</strain>
    </source>
</reference>
<dbReference type="Gene3D" id="3.40.50.300">
    <property type="entry name" value="P-loop containing nucleotide triphosphate hydrolases"/>
    <property type="match status" value="2"/>
</dbReference>
<dbReference type="SUPFAM" id="SSF52540">
    <property type="entry name" value="P-loop containing nucleoside triphosphate hydrolases"/>
    <property type="match status" value="2"/>
</dbReference>
<sequence length="1282" mass="141257">MPKRSRRSRSEAVGTPSSTDCTQAGMVVTLSTLSTQKEEEFLGEPVSQLDLLTPLVHHYMQLIPPSEVTYLNHSGSAASRPHAPGNGSLDGNTTVSRSTRTEGSDTSTITSQQVGGREPAPPYRFEMLKSFAIPNEVVTYLERVPLLPPTQGAEDETGNNERVRGESFEAWGNVNGTSSSAPKGRHAGETETLLVAALRRAMDVRLPPFADDSEFLMAHEMRYIWRRWVEGTSGLVGCNEHVLRMLMTARLDFCQQCRPCQSVVAELYVQHTAIRLQKMVRPPRIIRLSNKLSLSQHETAALTYLVICHSGSVWPQKCSKDSTTPGTLASRTGLNPVQLMHFLADYRNHVKQGVIATESKFKTTFMESRVYMPQEVIAALVGDNLPEDQLIKLEKTALADVLTEERATIRAKFAENGVKEGGGEGNAAETPVCTNVRKSEKRAGSNNGWGDGDVNDDDDYDDEEMNLHTLSCCSGSRSPRLEAPGTQSAVAPSGSEAPARDLSAVECRGGSHPQANFHSPTTNNTGGLTSPLLAATAREKSAPGGHTDRMDIEEEGAKPYASDIEYMEESFKLIAYTVRLHGAESDMKDEEDAIFVPKNKVEATMRELHGKVRVKTAVHLARTEATLRCGTFLPRAEALSQRLQLSDLEKRILLLMVGNVVSHDVLIAINGRYVMRDGQRVMTVGYILFVLCSTLRERVSARKAFYLSGPLVSNGVLSLSIEGSGRSCFNTDLMDYIVDIDRKIVDYLMGTESETAEMVPGSRLYQPNVSMSSVVLPKSTTDLVLSTIRHYGMFEECKRNCGFGEGLGTGGSGLVFLFYGPSGTGKTMLANAVAHELKKRILLVNMLQFKSEAKGSDVLRFIFREAKLNDALIFFDECETIFEAREANPFVTSLLAEFEKYDGIVVLATNKAQVIDEAMNRRISLMVEFRLPDQQMREGIWRAHIPSALSLHEDVSVRALSLNYEISGGLIRNAVLTALSKAVARERSPSPMLCMQDLEEGARLQLRGFFLASEKPGKTVTASYHTPKRSLSDLVLEPETQQQLEGVARLAKGRTTLFAQWGFKEEDCADNGSLYLFHGPSGSGKSLAAEGIAYECATTIRLCNLAEHMLLDKLEVGTVFSEALTLGAIIVFDQAQVLFNHSQQGAHVAKIIHYHSKQFPRPILFLATVDGSGSSFLDLRSTPLIFQQEIRFSLPTQHLRRILWGRALPENVPVDEKGIDLDELSKLSVSPKLIRAAAFSACCKVATLPAANRLLTMELLREEVENMKLKEMQHHSHNSMFA</sequence>
<keyword evidence="3" id="KW-0067">ATP-binding</keyword>
<dbReference type="InterPro" id="IPR050221">
    <property type="entry name" value="26S_Proteasome_ATPase"/>
</dbReference>
<evidence type="ECO:0000256" key="1">
    <source>
        <dbReference type="ARBA" id="ARBA00006914"/>
    </source>
</evidence>
<dbReference type="EMBL" id="QSBY01000011">
    <property type="protein sequence ID" value="RHW67473.1"/>
    <property type="molecule type" value="Genomic_DNA"/>
</dbReference>
<evidence type="ECO:0000256" key="4">
    <source>
        <dbReference type="SAM" id="MobiDB-lite"/>
    </source>
</evidence>